<dbReference type="InterPro" id="IPR013785">
    <property type="entry name" value="Aldolase_TIM"/>
</dbReference>
<organism evidence="1 2">
    <name type="scientific">Candidatus Magnetobacterium bavaricum</name>
    <dbReference type="NCBI Taxonomy" id="29290"/>
    <lineage>
        <taxon>Bacteria</taxon>
        <taxon>Pseudomonadati</taxon>
        <taxon>Nitrospirota</taxon>
        <taxon>Thermodesulfovibrionia</taxon>
        <taxon>Thermodesulfovibrionales</taxon>
        <taxon>Candidatus Magnetobacteriaceae</taxon>
        <taxon>Candidatus Magnetobacterium</taxon>
    </lineage>
</organism>
<protein>
    <recommendedName>
        <fullName evidence="3">Biotin synthase</fullName>
    </recommendedName>
</protein>
<dbReference type="EMBL" id="LACI01000620">
    <property type="protein sequence ID" value="KJU86384.1"/>
    <property type="molecule type" value="Genomic_DNA"/>
</dbReference>
<evidence type="ECO:0000313" key="1">
    <source>
        <dbReference type="EMBL" id="KJU86384.1"/>
    </source>
</evidence>
<sequence>DRIDMARVIDSIEADSVPINFLTPVKGTAMGNRTTQNPLSFSLRRQLAVA</sequence>
<gene>
    <name evidence="1" type="ORF">MBAV_001422</name>
</gene>
<comment type="caution">
    <text evidence="1">The sequence shown here is derived from an EMBL/GenBank/DDBJ whole genome shotgun (WGS) entry which is preliminary data.</text>
</comment>
<dbReference type="AlphaFoldDB" id="A0A0F3GWN7"/>
<reference evidence="1 2" key="1">
    <citation type="submission" date="2015-02" db="EMBL/GenBank/DDBJ databases">
        <title>Single-cell genomics of uncultivated deep-branching MTB reveals a conserved set of magnetosome genes.</title>
        <authorList>
            <person name="Kolinko S."/>
            <person name="Richter M."/>
            <person name="Glockner F.O."/>
            <person name="Brachmann A."/>
            <person name="Schuler D."/>
        </authorList>
    </citation>
    <scope>NUCLEOTIDE SEQUENCE [LARGE SCALE GENOMIC DNA]</scope>
    <source>
        <strain evidence="1">TM-1</strain>
    </source>
</reference>
<dbReference type="Proteomes" id="UP000033423">
    <property type="component" value="Unassembled WGS sequence"/>
</dbReference>
<accession>A0A0F3GWN7</accession>
<dbReference type="Gene3D" id="3.20.20.70">
    <property type="entry name" value="Aldolase class I"/>
    <property type="match status" value="1"/>
</dbReference>
<evidence type="ECO:0008006" key="3">
    <source>
        <dbReference type="Google" id="ProtNLM"/>
    </source>
</evidence>
<keyword evidence="2" id="KW-1185">Reference proteome</keyword>
<feature type="non-terminal residue" evidence="1">
    <location>
        <position position="1"/>
    </location>
</feature>
<proteinExistence type="predicted"/>
<name>A0A0F3GWN7_9BACT</name>
<evidence type="ECO:0000313" key="2">
    <source>
        <dbReference type="Proteomes" id="UP000033423"/>
    </source>
</evidence>